<organism evidence="2 3">
    <name type="scientific">Mizuhopecten yessoensis</name>
    <name type="common">Japanese scallop</name>
    <name type="synonym">Patinopecten yessoensis</name>
    <dbReference type="NCBI Taxonomy" id="6573"/>
    <lineage>
        <taxon>Eukaryota</taxon>
        <taxon>Metazoa</taxon>
        <taxon>Spiralia</taxon>
        <taxon>Lophotrochozoa</taxon>
        <taxon>Mollusca</taxon>
        <taxon>Bivalvia</taxon>
        <taxon>Autobranchia</taxon>
        <taxon>Pteriomorphia</taxon>
        <taxon>Pectinida</taxon>
        <taxon>Pectinoidea</taxon>
        <taxon>Pectinidae</taxon>
        <taxon>Mizuhopecten</taxon>
    </lineage>
</organism>
<sequence length="93" mass="10335">MNSGLGYKYPNKTTVFGTETPDVPSTFHFPTWHQDTVMWLINNRHVNMIGVDTPSTDFGQSTDFLAHVLLAKDNVVGLENVANLDKPPVSMSQ</sequence>
<dbReference type="GO" id="GO:0004061">
    <property type="term" value="F:arylformamidase activity"/>
    <property type="evidence" value="ECO:0007669"/>
    <property type="project" value="InterPro"/>
</dbReference>
<protein>
    <submittedName>
        <fullName evidence="2">Uncharacterized protein</fullName>
    </submittedName>
</protein>
<evidence type="ECO:0000313" key="3">
    <source>
        <dbReference type="Proteomes" id="UP000242188"/>
    </source>
</evidence>
<dbReference type="Gene3D" id="3.50.30.50">
    <property type="entry name" value="Putative cyclase"/>
    <property type="match status" value="1"/>
</dbReference>
<dbReference type="GO" id="GO:0019441">
    <property type="term" value="P:L-tryptophan catabolic process to kynurenine"/>
    <property type="evidence" value="ECO:0007669"/>
    <property type="project" value="InterPro"/>
</dbReference>
<accession>A0A210R0C8</accession>
<reference evidence="2 3" key="1">
    <citation type="journal article" date="2017" name="Nat. Ecol. Evol.">
        <title>Scallop genome provides insights into evolution of bilaterian karyotype and development.</title>
        <authorList>
            <person name="Wang S."/>
            <person name="Zhang J."/>
            <person name="Jiao W."/>
            <person name="Li J."/>
            <person name="Xun X."/>
            <person name="Sun Y."/>
            <person name="Guo X."/>
            <person name="Huan P."/>
            <person name="Dong B."/>
            <person name="Zhang L."/>
            <person name="Hu X."/>
            <person name="Sun X."/>
            <person name="Wang J."/>
            <person name="Zhao C."/>
            <person name="Wang Y."/>
            <person name="Wang D."/>
            <person name="Huang X."/>
            <person name="Wang R."/>
            <person name="Lv J."/>
            <person name="Li Y."/>
            <person name="Zhang Z."/>
            <person name="Liu B."/>
            <person name="Lu W."/>
            <person name="Hui Y."/>
            <person name="Liang J."/>
            <person name="Zhou Z."/>
            <person name="Hou R."/>
            <person name="Li X."/>
            <person name="Liu Y."/>
            <person name="Li H."/>
            <person name="Ning X."/>
            <person name="Lin Y."/>
            <person name="Zhao L."/>
            <person name="Xing Q."/>
            <person name="Dou J."/>
            <person name="Li Y."/>
            <person name="Mao J."/>
            <person name="Guo H."/>
            <person name="Dou H."/>
            <person name="Li T."/>
            <person name="Mu C."/>
            <person name="Jiang W."/>
            <person name="Fu Q."/>
            <person name="Fu X."/>
            <person name="Miao Y."/>
            <person name="Liu J."/>
            <person name="Yu Q."/>
            <person name="Li R."/>
            <person name="Liao H."/>
            <person name="Li X."/>
            <person name="Kong Y."/>
            <person name="Jiang Z."/>
            <person name="Chourrout D."/>
            <person name="Li R."/>
            <person name="Bao Z."/>
        </authorList>
    </citation>
    <scope>NUCLEOTIDE SEQUENCE [LARGE SCALE GENOMIC DNA]</scope>
    <source>
        <strain evidence="2 3">PY_sf001</strain>
    </source>
</reference>
<dbReference type="InterPro" id="IPR037175">
    <property type="entry name" value="KFase_sf"/>
</dbReference>
<dbReference type="STRING" id="6573.A0A210R0C8"/>
<comment type="similarity">
    <text evidence="1">Belongs to the Cyclase 1 superfamily.</text>
</comment>
<dbReference type="SUPFAM" id="SSF102198">
    <property type="entry name" value="Putative cyclase"/>
    <property type="match status" value="1"/>
</dbReference>
<evidence type="ECO:0000256" key="1">
    <source>
        <dbReference type="ARBA" id="ARBA00007865"/>
    </source>
</evidence>
<dbReference type="OrthoDB" id="7108654at2759"/>
<dbReference type="InterPro" id="IPR007325">
    <property type="entry name" value="KFase/CYL"/>
</dbReference>
<comment type="caution">
    <text evidence="2">The sequence shown here is derived from an EMBL/GenBank/DDBJ whole genome shotgun (WGS) entry which is preliminary data.</text>
</comment>
<dbReference type="AlphaFoldDB" id="A0A210R0C8"/>
<dbReference type="Pfam" id="PF04199">
    <property type="entry name" value="Cyclase"/>
    <property type="match status" value="1"/>
</dbReference>
<keyword evidence="3" id="KW-1185">Reference proteome</keyword>
<dbReference type="EMBL" id="NEDP02001044">
    <property type="protein sequence ID" value="OWF54449.1"/>
    <property type="molecule type" value="Genomic_DNA"/>
</dbReference>
<name>A0A210R0C8_MIZYE</name>
<dbReference type="Proteomes" id="UP000242188">
    <property type="component" value="Unassembled WGS sequence"/>
</dbReference>
<proteinExistence type="inferred from homology"/>
<evidence type="ECO:0000313" key="2">
    <source>
        <dbReference type="EMBL" id="OWF54449.1"/>
    </source>
</evidence>
<gene>
    <name evidence="2" type="ORF">KP79_PYT25400</name>
</gene>